<proteinExistence type="predicted"/>
<evidence type="ECO:0000313" key="1">
    <source>
        <dbReference type="EMBL" id="CAB4903163.1"/>
    </source>
</evidence>
<organism evidence="1">
    <name type="scientific">freshwater metagenome</name>
    <dbReference type="NCBI Taxonomy" id="449393"/>
    <lineage>
        <taxon>unclassified sequences</taxon>
        <taxon>metagenomes</taxon>
        <taxon>ecological metagenomes</taxon>
    </lineage>
</organism>
<sequence length="198" mass="22176">MVFLRRHRAKQNDEVTWKIQTFQGDVWQEAQAVLSVEERWDLAADAAAIADAERSRMRITDGLLSTQTAVIVNCLGGVVIIGSVCEVGTDVIIVEEDSVPVAIRMQTILRIQGVVEALRVEVSPSREVACVSLASWLRNQPLESVQCQMIDGWTIQGKVGEIGEDFISLLRDDHRQIRVMTQHVSVMRLRRNSIKDPS</sequence>
<dbReference type="AlphaFoldDB" id="A0A6J7GGE4"/>
<name>A0A6J7GGE4_9ZZZZ</name>
<protein>
    <submittedName>
        <fullName evidence="1">Unannotated protein</fullName>
    </submittedName>
</protein>
<evidence type="ECO:0000313" key="2">
    <source>
        <dbReference type="EMBL" id="CAB5038326.1"/>
    </source>
</evidence>
<dbReference type="EMBL" id="CAFBPZ010000045">
    <property type="protein sequence ID" value="CAB5038326.1"/>
    <property type="molecule type" value="Genomic_DNA"/>
</dbReference>
<dbReference type="EMBL" id="CAFBMC010000058">
    <property type="protein sequence ID" value="CAB4903163.1"/>
    <property type="molecule type" value="Genomic_DNA"/>
</dbReference>
<reference evidence="1" key="1">
    <citation type="submission" date="2020-05" db="EMBL/GenBank/DDBJ databases">
        <authorList>
            <person name="Chiriac C."/>
            <person name="Salcher M."/>
            <person name="Ghai R."/>
            <person name="Kavagutti S V."/>
        </authorList>
    </citation>
    <scope>NUCLEOTIDE SEQUENCE</scope>
</reference>
<gene>
    <name evidence="1" type="ORF">UFOPK3495_01083</name>
    <name evidence="2" type="ORF">UFOPK4237_00804</name>
</gene>
<accession>A0A6J7GGE4</accession>